<evidence type="ECO:0000313" key="1">
    <source>
        <dbReference type="EMBL" id="CAH0382518.1"/>
    </source>
</evidence>
<keyword evidence="2" id="KW-1185">Reference proteome</keyword>
<dbReference type="InterPro" id="IPR018881">
    <property type="entry name" value="C2orf69_mit"/>
</dbReference>
<dbReference type="GO" id="GO:0005739">
    <property type="term" value="C:mitochondrion"/>
    <property type="evidence" value="ECO:0007669"/>
    <property type="project" value="TreeGrafter"/>
</dbReference>
<accession>A0A9P0A1Y6</accession>
<reference evidence="1" key="1">
    <citation type="submission" date="2021-12" db="EMBL/GenBank/DDBJ databases">
        <authorList>
            <person name="King R."/>
        </authorList>
    </citation>
    <scope>NUCLEOTIDE SEQUENCE</scope>
</reference>
<dbReference type="PANTHER" id="PTHR31296">
    <property type="entry name" value="UPF0565 PROTEIN C2ORF69"/>
    <property type="match status" value="1"/>
</dbReference>
<sequence>MLDPLTSSCTLRLCGVPGFEGRTNDVIYCKPRVKSNELKAVVYFGGDIQDFPESMEMHQDHKKYSSWNLDNTAAHLSSRFADSHVLIVRPFRIGFKTFSCYDNFVPSSDCGVPEHTPTHHALQHLECLLKSISAKLKMLMPSEPPLSCNNELVQNWKSEPHLDEATITLVGFSKGCVVLNQFLYEFHYMKTLTPDDTTMMRLVSNITDMYWLEGGHAGVKNTWITSRSLLETLTRLNIRIHVHVTPYQICDKRRPWIRKEEKTFSNMLKRLGAPIERVFHFENHPTDLSIHFEVLSVFKTPQL</sequence>
<protein>
    <submittedName>
        <fullName evidence="1">Uncharacterized protein</fullName>
    </submittedName>
</protein>
<dbReference type="PANTHER" id="PTHR31296:SF1">
    <property type="entry name" value="MITOCHONDRIAL PROTEIN C2ORF69"/>
    <property type="match status" value="1"/>
</dbReference>
<evidence type="ECO:0000313" key="2">
    <source>
        <dbReference type="Proteomes" id="UP001152759"/>
    </source>
</evidence>
<dbReference type="Pfam" id="PF10561">
    <property type="entry name" value="C2orf69"/>
    <property type="match status" value="2"/>
</dbReference>
<proteinExistence type="predicted"/>
<gene>
    <name evidence="1" type="ORF">BEMITA_LOCUS2055</name>
</gene>
<name>A0A9P0A1Y6_BEMTA</name>
<organism evidence="1 2">
    <name type="scientific">Bemisia tabaci</name>
    <name type="common">Sweetpotato whitefly</name>
    <name type="synonym">Aleurodes tabaci</name>
    <dbReference type="NCBI Taxonomy" id="7038"/>
    <lineage>
        <taxon>Eukaryota</taxon>
        <taxon>Metazoa</taxon>
        <taxon>Ecdysozoa</taxon>
        <taxon>Arthropoda</taxon>
        <taxon>Hexapoda</taxon>
        <taxon>Insecta</taxon>
        <taxon>Pterygota</taxon>
        <taxon>Neoptera</taxon>
        <taxon>Paraneoptera</taxon>
        <taxon>Hemiptera</taxon>
        <taxon>Sternorrhyncha</taxon>
        <taxon>Aleyrodoidea</taxon>
        <taxon>Aleyrodidae</taxon>
        <taxon>Aleyrodinae</taxon>
        <taxon>Bemisia</taxon>
    </lineage>
</organism>
<dbReference type="EMBL" id="OU963862">
    <property type="protein sequence ID" value="CAH0382518.1"/>
    <property type="molecule type" value="Genomic_DNA"/>
</dbReference>
<dbReference type="Proteomes" id="UP001152759">
    <property type="component" value="Chromosome 1"/>
</dbReference>
<dbReference type="AlphaFoldDB" id="A0A9P0A1Y6"/>